<dbReference type="PANTHER" id="PTHR40018:SF1">
    <property type="entry name" value="[PSI+] INDUCTION PROTEIN 2"/>
    <property type="match status" value="1"/>
</dbReference>
<accession>A0A376B2V0</accession>
<organism evidence="3 4">
    <name type="scientific">Saccharomycodes ludwigii</name>
    <dbReference type="NCBI Taxonomy" id="36035"/>
    <lineage>
        <taxon>Eukaryota</taxon>
        <taxon>Fungi</taxon>
        <taxon>Dikarya</taxon>
        <taxon>Ascomycota</taxon>
        <taxon>Saccharomycotina</taxon>
        <taxon>Saccharomycetes</taxon>
        <taxon>Saccharomycodales</taxon>
        <taxon>Saccharomycodaceae</taxon>
        <taxon>Saccharomycodes</taxon>
    </lineage>
</organism>
<feature type="compositionally biased region" description="Polar residues" evidence="1">
    <location>
        <begin position="213"/>
        <end position="224"/>
    </location>
</feature>
<dbReference type="AlphaFoldDB" id="A0A376B2V0"/>
<feature type="region of interest" description="Disordered" evidence="1">
    <location>
        <begin position="144"/>
        <end position="163"/>
    </location>
</feature>
<feature type="region of interest" description="Disordered" evidence="1">
    <location>
        <begin position="360"/>
        <end position="384"/>
    </location>
</feature>
<feature type="region of interest" description="Disordered" evidence="1">
    <location>
        <begin position="312"/>
        <end position="343"/>
    </location>
</feature>
<dbReference type="InterPro" id="IPR037504">
    <property type="entry name" value="PSI_induc_2"/>
</dbReference>
<evidence type="ECO:0000313" key="4">
    <source>
        <dbReference type="Proteomes" id="UP000262825"/>
    </source>
</evidence>
<feature type="compositionally biased region" description="Polar residues" evidence="1">
    <location>
        <begin position="360"/>
        <end position="375"/>
    </location>
</feature>
<keyword evidence="2" id="KW-0472">Membrane</keyword>
<dbReference type="PANTHER" id="PTHR40018">
    <property type="entry name" value="[PSI+] INDUCTION PROTEIN 2"/>
    <property type="match status" value="1"/>
</dbReference>
<sequence>MILEFLKLSVANNELQPHFCPKELLVNHSLNSKRSEWDDALDTAKSFKSWSTCMDNKACKIIVIVLIVIGSIIAIWIIGSLLRMLKYGVSGIFEFFCWCYPKNSRNSGINNDQMYPMMYNQQPQQNLPVPPTVIYQPIKEPHASYSPVRGTSAGHQTPTYYDEYGDEFENHADISGYNDDTTNNPSGKDVLLQDSSPRKRPLNKKKRKKKANMDNTVSPNQNVSDGYYPQPFTDQDDWINPNHKKRVVSDENSYEVVDDTTSTINLPQVRVFQPSSSHTQSPYGVTTGNNNNSNRTLGVLDENHEVGMFDYRGGSNNVDQQRDRRNNNHHVSNYDLQDDDDDDDDIVVYPDFNQNGNHLANARNSTNNSNGQNTYPDFYRHGAY</sequence>
<gene>
    <name evidence="3" type="ORF">SCODWIG_00680</name>
</gene>
<name>A0A376B2V0_9ASCO</name>
<proteinExistence type="predicted"/>
<protein>
    <recommendedName>
        <fullName evidence="5">[PSI+] induction protein 2</fullName>
    </recommendedName>
</protein>
<reference evidence="4" key="1">
    <citation type="submission" date="2018-06" db="EMBL/GenBank/DDBJ databases">
        <authorList>
            <person name="Guldener U."/>
        </authorList>
    </citation>
    <scope>NUCLEOTIDE SEQUENCE [LARGE SCALE GENOMIC DNA]</scope>
    <source>
        <strain evidence="4">UTAD17</strain>
    </source>
</reference>
<evidence type="ECO:0000256" key="1">
    <source>
        <dbReference type="SAM" id="MobiDB-lite"/>
    </source>
</evidence>
<feature type="transmembrane region" description="Helical" evidence="2">
    <location>
        <begin position="58"/>
        <end position="78"/>
    </location>
</feature>
<feature type="compositionally biased region" description="Basic residues" evidence="1">
    <location>
        <begin position="198"/>
        <end position="210"/>
    </location>
</feature>
<dbReference type="EMBL" id="UFAJ01000065">
    <property type="protein sequence ID" value="SSD58919.1"/>
    <property type="molecule type" value="Genomic_DNA"/>
</dbReference>
<evidence type="ECO:0000313" key="3">
    <source>
        <dbReference type="EMBL" id="SSD58919.1"/>
    </source>
</evidence>
<evidence type="ECO:0008006" key="5">
    <source>
        <dbReference type="Google" id="ProtNLM"/>
    </source>
</evidence>
<dbReference type="GO" id="GO:0005935">
    <property type="term" value="C:cellular bud neck"/>
    <property type="evidence" value="ECO:0007669"/>
    <property type="project" value="TreeGrafter"/>
</dbReference>
<keyword evidence="2" id="KW-0812">Transmembrane</keyword>
<keyword evidence="4" id="KW-1185">Reference proteome</keyword>
<feature type="region of interest" description="Disordered" evidence="1">
    <location>
        <begin position="274"/>
        <end position="293"/>
    </location>
</feature>
<feature type="region of interest" description="Disordered" evidence="1">
    <location>
        <begin position="171"/>
        <end position="242"/>
    </location>
</feature>
<dbReference type="VEuPathDB" id="FungiDB:SCODWIG_00680"/>
<dbReference type="Proteomes" id="UP000262825">
    <property type="component" value="Unassembled WGS sequence"/>
</dbReference>
<evidence type="ECO:0000256" key="2">
    <source>
        <dbReference type="SAM" id="Phobius"/>
    </source>
</evidence>
<dbReference type="GO" id="GO:0005886">
    <property type="term" value="C:plasma membrane"/>
    <property type="evidence" value="ECO:0007669"/>
    <property type="project" value="TreeGrafter"/>
</dbReference>
<keyword evidence="2" id="KW-1133">Transmembrane helix</keyword>